<dbReference type="AlphaFoldDB" id="A0A8J4XT10"/>
<keyword evidence="3" id="KW-1185">Reference proteome</keyword>
<evidence type="ECO:0000256" key="1">
    <source>
        <dbReference type="SAM" id="MobiDB-lite"/>
    </source>
</evidence>
<dbReference type="Proteomes" id="UP000770661">
    <property type="component" value="Unassembled WGS sequence"/>
</dbReference>
<feature type="region of interest" description="Disordered" evidence="1">
    <location>
        <begin position="1"/>
        <end position="20"/>
    </location>
</feature>
<sequence>MWRRRKERGACDPSHSPAQVSQLLHTQTAPAAFRLVRKPLSSMRAKQYQMVVVAGLMHTEIEYKPGHNAFGLAQLLHTAVSPRCSGALPPIHHLATHSAHTRLSLMAAEALVTPCFLNPTSSSLSWSSLCHKAP</sequence>
<organism evidence="2 3">
    <name type="scientific">Chionoecetes opilio</name>
    <name type="common">Atlantic snow crab</name>
    <name type="synonym">Cancer opilio</name>
    <dbReference type="NCBI Taxonomy" id="41210"/>
    <lineage>
        <taxon>Eukaryota</taxon>
        <taxon>Metazoa</taxon>
        <taxon>Ecdysozoa</taxon>
        <taxon>Arthropoda</taxon>
        <taxon>Crustacea</taxon>
        <taxon>Multicrustacea</taxon>
        <taxon>Malacostraca</taxon>
        <taxon>Eumalacostraca</taxon>
        <taxon>Eucarida</taxon>
        <taxon>Decapoda</taxon>
        <taxon>Pleocyemata</taxon>
        <taxon>Brachyura</taxon>
        <taxon>Eubrachyura</taxon>
        <taxon>Majoidea</taxon>
        <taxon>Majidae</taxon>
        <taxon>Chionoecetes</taxon>
    </lineage>
</organism>
<protein>
    <submittedName>
        <fullName evidence="2">Uncharacterized protein</fullName>
    </submittedName>
</protein>
<accession>A0A8J4XT10</accession>
<gene>
    <name evidence="2" type="ORF">GWK47_014681</name>
</gene>
<evidence type="ECO:0000313" key="2">
    <source>
        <dbReference type="EMBL" id="KAG0714158.1"/>
    </source>
</evidence>
<name>A0A8J4XT10_CHIOP</name>
<proteinExistence type="predicted"/>
<comment type="caution">
    <text evidence="2">The sequence shown here is derived from an EMBL/GenBank/DDBJ whole genome shotgun (WGS) entry which is preliminary data.</text>
</comment>
<dbReference type="EMBL" id="JACEEZ010020758">
    <property type="protein sequence ID" value="KAG0714158.1"/>
    <property type="molecule type" value="Genomic_DNA"/>
</dbReference>
<evidence type="ECO:0000313" key="3">
    <source>
        <dbReference type="Proteomes" id="UP000770661"/>
    </source>
</evidence>
<reference evidence="2" key="1">
    <citation type="submission" date="2020-07" db="EMBL/GenBank/DDBJ databases">
        <title>The High-quality genome of the commercially important snow crab, Chionoecetes opilio.</title>
        <authorList>
            <person name="Jeong J.-H."/>
            <person name="Ryu S."/>
        </authorList>
    </citation>
    <scope>NUCLEOTIDE SEQUENCE</scope>
    <source>
        <strain evidence="2">MADBK_172401_WGS</strain>
        <tissue evidence="2">Digestive gland</tissue>
    </source>
</reference>
<dbReference type="OrthoDB" id="288987at2759"/>